<dbReference type="InterPro" id="IPR036678">
    <property type="entry name" value="MutS_con_dom_sf"/>
</dbReference>
<evidence type="ECO:0000313" key="13">
    <source>
        <dbReference type="Proteomes" id="UP001355298"/>
    </source>
</evidence>
<dbReference type="InterPro" id="IPR007860">
    <property type="entry name" value="DNA_mmatch_repair_MutS_con_dom"/>
</dbReference>
<proteinExistence type="inferred from homology"/>
<dbReference type="InterPro" id="IPR036187">
    <property type="entry name" value="DNA_mismatch_repair_MutS_sf"/>
</dbReference>
<dbReference type="Gene3D" id="3.40.50.300">
    <property type="entry name" value="P-loop containing nucleotide triphosphate hydrolases"/>
    <property type="match status" value="1"/>
</dbReference>
<dbReference type="SUPFAM" id="SSF53150">
    <property type="entry name" value="DNA repair protein MutS, domain II"/>
    <property type="match status" value="1"/>
</dbReference>
<dbReference type="Proteomes" id="UP001355298">
    <property type="component" value="Unassembled WGS sequence"/>
</dbReference>
<evidence type="ECO:0000256" key="3">
    <source>
        <dbReference type="ARBA" id="ARBA00022741"/>
    </source>
</evidence>
<evidence type="ECO:0000256" key="8">
    <source>
        <dbReference type="ARBA" id="ARBA00024647"/>
    </source>
</evidence>
<dbReference type="InterPro" id="IPR007695">
    <property type="entry name" value="DNA_mismatch_repair_MutS-lik_N"/>
</dbReference>
<evidence type="ECO:0000256" key="5">
    <source>
        <dbReference type="ARBA" id="ARBA00022840"/>
    </source>
</evidence>
<dbReference type="Pfam" id="PF05190">
    <property type="entry name" value="MutS_IV"/>
    <property type="match status" value="1"/>
</dbReference>
<evidence type="ECO:0000256" key="2">
    <source>
        <dbReference type="ARBA" id="ARBA00021982"/>
    </source>
</evidence>
<dbReference type="Gene3D" id="3.40.1170.10">
    <property type="entry name" value="DNA repair protein MutS, domain I"/>
    <property type="match status" value="1"/>
</dbReference>
<dbReference type="InterPro" id="IPR000432">
    <property type="entry name" value="DNA_mismatch_repair_MutS_C"/>
</dbReference>
<dbReference type="Pfam" id="PF05192">
    <property type="entry name" value="MutS_III"/>
    <property type="match status" value="1"/>
</dbReference>
<dbReference type="PIRSF" id="PIRSF037677">
    <property type="entry name" value="DNA_mis_repair_Msh6"/>
    <property type="match status" value="1"/>
</dbReference>
<feature type="binding site" evidence="9">
    <location>
        <begin position="606"/>
        <end position="613"/>
    </location>
    <ligand>
        <name>ATP</name>
        <dbReference type="ChEBI" id="CHEBI:30616"/>
    </ligand>
</feature>
<dbReference type="SMART" id="SM00534">
    <property type="entry name" value="MUTSac"/>
    <property type="match status" value="1"/>
</dbReference>
<dbReference type="Gene3D" id="1.10.1420.10">
    <property type="match status" value="2"/>
</dbReference>
<dbReference type="NCBIfam" id="TIGR01070">
    <property type="entry name" value="mutS1"/>
    <property type="match status" value="1"/>
</dbReference>
<evidence type="ECO:0000259" key="11">
    <source>
        <dbReference type="PROSITE" id="PS00486"/>
    </source>
</evidence>
<evidence type="ECO:0000313" key="12">
    <source>
        <dbReference type="EMBL" id="MEC4266688.1"/>
    </source>
</evidence>
<dbReference type="SUPFAM" id="SSF55271">
    <property type="entry name" value="DNA repair protein MutS, domain I"/>
    <property type="match status" value="1"/>
</dbReference>
<dbReference type="InterPro" id="IPR005748">
    <property type="entry name" value="DNA_mismatch_repair_MutS"/>
</dbReference>
<dbReference type="InterPro" id="IPR045076">
    <property type="entry name" value="MutS"/>
</dbReference>
<evidence type="ECO:0000256" key="6">
    <source>
        <dbReference type="ARBA" id="ARBA00023125"/>
    </source>
</evidence>
<dbReference type="PANTHER" id="PTHR11361:SF34">
    <property type="entry name" value="DNA MISMATCH REPAIR PROTEIN MSH1, MITOCHONDRIAL"/>
    <property type="match status" value="1"/>
</dbReference>
<dbReference type="InterPro" id="IPR007696">
    <property type="entry name" value="DNA_mismatch_repair_MutS_core"/>
</dbReference>
<dbReference type="NCBIfam" id="NF003810">
    <property type="entry name" value="PRK05399.1"/>
    <property type="match status" value="1"/>
</dbReference>
<dbReference type="RefSeq" id="WP_326279896.1">
    <property type="nucleotide sequence ID" value="NZ_JAYKYV010000017.1"/>
</dbReference>
<dbReference type="Pfam" id="PF00488">
    <property type="entry name" value="MutS_V"/>
    <property type="match status" value="1"/>
</dbReference>
<evidence type="ECO:0000256" key="4">
    <source>
        <dbReference type="ARBA" id="ARBA00022763"/>
    </source>
</evidence>
<dbReference type="PANTHER" id="PTHR11361">
    <property type="entry name" value="DNA MISMATCH REPAIR PROTEIN MUTS FAMILY MEMBER"/>
    <property type="match status" value="1"/>
</dbReference>
<dbReference type="InterPro" id="IPR007861">
    <property type="entry name" value="DNA_mismatch_repair_MutS_clamp"/>
</dbReference>
<dbReference type="CDD" id="cd03284">
    <property type="entry name" value="ABC_MutS1"/>
    <property type="match status" value="1"/>
</dbReference>
<accession>A0ABU6IUR1</accession>
<dbReference type="InterPro" id="IPR016151">
    <property type="entry name" value="DNA_mismatch_repair_MutS_N"/>
</dbReference>
<evidence type="ECO:0000256" key="9">
    <source>
        <dbReference type="HAMAP-Rule" id="MF_00096"/>
    </source>
</evidence>
<protein>
    <recommendedName>
        <fullName evidence="2 9">DNA mismatch repair protein MutS</fullName>
    </recommendedName>
</protein>
<dbReference type="Gene3D" id="3.30.420.110">
    <property type="entry name" value="MutS, connector domain"/>
    <property type="match status" value="1"/>
</dbReference>
<dbReference type="Pfam" id="PF01624">
    <property type="entry name" value="MutS_I"/>
    <property type="match status" value="1"/>
</dbReference>
<dbReference type="PROSITE" id="PS00486">
    <property type="entry name" value="DNA_MISMATCH_REPAIR_2"/>
    <property type="match status" value="1"/>
</dbReference>
<evidence type="ECO:0000256" key="1">
    <source>
        <dbReference type="ARBA" id="ARBA00006271"/>
    </source>
</evidence>
<dbReference type="SUPFAM" id="SSF52540">
    <property type="entry name" value="P-loop containing nucleoside triphosphate hydrolases"/>
    <property type="match status" value="1"/>
</dbReference>
<dbReference type="SUPFAM" id="SSF48334">
    <property type="entry name" value="DNA repair protein MutS, domain III"/>
    <property type="match status" value="1"/>
</dbReference>
<comment type="caution">
    <text evidence="12">The sequence shown here is derived from an EMBL/GenBank/DDBJ whole genome shotgun (WGS) entry which is preliminary data.</text>
</comment>
<sequence>MQQYNAIKVKHPDALLLFRVGDFYETFGEDAVKAAKILGIILTHRNNGGDKTELAGFPHHSLNTYLPKLVKAGQRVAICDQLEDPKQTKSIVKRGVTELVTPGVALNDDILTAKSNNFLSAVHFGRNKLGVSFLDISTGEYLTSEGSVEQVDKLLQNFSPNEVLVSKNHRKDFVECFGNQFHSFFLEDWIFQEDYAKESLNHHFGTKTLKGFGIDHLNHGIVASGAVLHYLSETQHSRLQHINKIQRIAEEEYVWMDRFTIRNLELYHSSHQNAVTLLDIIDRTISPMGGRLLKRWLALPLKNVEKIQQRHQVVSYLKNEDEQLNKIQGYIKQMGDLERLISKLATGKINPKEVVQLKNSLEAVVPIKQLAQNSTNDSLKNIGGRLNDCDVLRSKIKEVLNEEAPVNIAKGNTIAQGYSEELDELRGLAFSSKDYLDKMLERETKETGITSLKIASNNVFGYYIEVRNTHKDKVPESWIRKQTLVNAERYITEELKEYESKILGAEERIYQLEQQLFEQLLVWMQEYIAPVQLNAQLIAQLDCLCGFAQLAKENNYVAPVVNDSTDIDIKEGRHPVIEKQLPIGDAYVTNDVLLNREEQQIIMITGPNMSGKSALLRQTALIVLLAQMGSFVPATEANLGVVDKIFTRVGASDNISMGESTFMVEMNETASILNNLSERSLVLLDEIGRGTSTYDGISIAWAISEYLHEHPAKAKTLFATHYHELNEMTTTFSRIKNYNVSVKELEDNVLFLRKLVPGGSEHSFGIHVAKMAGMPQQVIQKANKILKKLEKSHSSEEMTDKLQASQSEMQLSFFNLDDPLLEEIKEEILHLDIDTLTPVEALMKLNEIKRLLGKNKKASS</sequence>
<feature type="domain" description="DNA mismatch repair proteins mutS family" evidence="11">
    <location>
        <begin position="680"/>
        <end position="696"/>
    </location>
</feature>
<comment type="similarity">
    <text evidence="1 9 10">Belongs to the DNA mismatch repair MutS family.</text>
</comment>
<dbReference type="Pfam" id="PF05188">
    <property type="entry name" value="MutS_II"/>
    <property type="match status" value="1"/>
</dbReference>
<dbReference type="InterPro" id="IPR017261">
    <property type="entry name" value="DNA_mismatch_repair_MutS/MSH"/>
</dbReference>
<keyword evidence="4 9" id="KW-0227">DNA damage</keyword>
<keyword evidence="7 9" id="KW-0234">DNA repair</keyword>
<evidence type="ECO:0000256" key="7">
    <source>
        <dbReference type="ARBA" id="ARBA00023204"/>
    </source>
</evidence>
<evidence type="ECO:0000256" key="10">
    <source>
        <dbReference type="RuleBase" id="RU003756"/>
    </source>
</evidence>
<keyword evidence="3 9" id="KW-0547">Nucleotide-binding</keyword>
<reference evidence="12 13" key="1">
    <citation type="submission" date="2024-01" db="EMBL/GenBank/DDBJ databases">
        <title>The strains designed SYSU M86414 and SYSU M84420 isolated from the marine sediment in San Sha City (Hainan Province, China).</title>
        <authorList>
            <person name="Guo D."/>
        </authorList>
    </citation>
    <scope>NUCLEOTIDE SEQUENCE [LARGE SCALE GENOMIC DNA]</scope>
    <source>
        <strain evidence="12 13">SYSU M84420</strain>
    </source>
</reference>
<dbReference type="HAMAP" id="MF_00096">
    <property type="entry name" value="MutS"/>
    <property type="match status" value="1"/>
</dbReference>
<keyword evidence="5 9" id="KW-0067">ATP-binding</keyword>
<dbReference type="InterPro" id="IPR027417">
    <property type="entry name" value="P-loop_NTPase"/>
</dbReference>
<name>A0ABU6IUR1_9FLAO</name>
<dbReference type="EMBL" id="JAYMGW010000017">
    <property type="protein sequence ID" value="MEC4266688.1"/>
    <property type="molecule type" value="Genomic_DNA"/>
</dbReference>
<comment type="function">
    <text evidence="8 9">This protein is involved in the repair of mismatches in DNA. It is possible that it carries out the mismatch recognition step. This protein has a weak ATPase activity.</text>
</comment>
<gene>
    <name evidence="9 12" type="primary">mutS</name>
    <name evidence="12" type="ORF">VOP03_15120</name>
</gene>
<keyword evidence="6 9" id="KW-0238">DNA-binding</keyword>
<dbReference type="SMART" id="SM00533">
    <property type="entry name" value="MUTSd"/>
    <property type="match status" value="1"/>
</dbReference>
<keyword evidence="13" id="KW-1185">Reference proteome</keyword>
<organism evidence="12 13">
    <name type="scientific">Flagellimonas halotolerans</name>
    <dbReference type="NCBI Taxonomy" id="3112164"/>
    <lineage>
        <taxon>Bacteria</taxon>
        <taxon>Pseudomonadati</taxon>
        <taxon>Bacteroidota</taxon>
        <taxon>Flavobacteriia</taxon>
        <taxon>Flavobacteriales</taxon>
        <taxon>Flavobacteriaceae</taxon>
        <taxon>Flagellimonas</taxon>
    </lineage>
</organism>